<comment type="similarity">
    <text evidence="1 2">Belongs to the metallophosphoesterase superfamily. YfcE family.</text>
</comment>
<feature type="domain" description="Calcineurin-like phosphoesterase" evidence="3">
    <location>
        <begin position="7"/>
        <end position="145"/>
    </location>
</feature>
<protein>
    <recommendedName>
        <fullName evidence="2">Phosphoesterase</fullName>
        <ecNumber evidence="2">3.1.4.-</ecNumber>
    </recommendedName>
</protein>
<evidence type="ECO:0000313" key="5">
    <source>
        <dbReference type="Proteomes" id="UP000571554"/>
    </source>
</evidence>
<dbReference type="RefSeq" id="WP_183722839.1">
    <property type="nucleotide sequence ID" value="NZ_JACHBW010000003.1"/>
</dbReference>
<evidence type="ECO:0000256" key="2">
    <source>
        <dbReference type="RuleBase" id="RU362039"/>
    </source>
</evidence>
<dbReference type="EMBL" id="JACHBW010000003">
    <property type="protein sequence ID" value="MBB6101401.1"/>
    <property type="molecule type" value="Genomic_DNA"/>
</dbReference>
<dbReference type="GO" id="GO:0016787">
    <property type="term" value="F:hydrolase activity"/>
    <property type="evidence" value="ECO:0007669"/>
    <property type="project" value="UniProtKB-UniRule"/>
</dbReference>
<dbReference type="EC" id="3.1.4.-" evidence="2"/>
<organism evidence="4 5">
    <name type="scientific">Paraburkholderia bannensis</name>
    <dbReference type="NCBI Taxonomy" id="765414"/>
    <lineage>
        <taxon>Bacteria</taxon>
        <taxon>Pseudomonadati</taxon>
        <taxon>Pseudomonadota</taxon>
        <taxon>Betaproteobacteria</taxon>
        <taxon>Burkholderiales</taxon>
        <taxon>Burkholderiaceae</taxon>
        <taxon>Paraburkholderia</taxon>
    </lineage>
</organism>
<proteinExistence type="inferred from homology"/>
<keyword evidence="5" id="KW-1185">Reference proteome</keyword>
<dbReference type="InterPro" id="IPR029052">
    <property type="entry name" value="Metallo-depent_PP-like"/>
</dbReference>
<accession>A0A7W9TTV8</accession>
<sequence>MPHTPLRVALVSDTHNLVRPELLAFVQGCDAIIHAGDICDPDVLDQLGRVAPLSAVSGNNDRGAWADALPVQTVVDIGGVAIVVVHELPDLRGDPASQGVGVVVSGHSHKPVQEARNGVLYVNPGSAGPRRFKLPVTAAMLTIGNGGALQVEHTRLIE</sequence>
<dbReference type="PANTHER" id="PTHR11124">
    <property type="entry name" value="VACUOLAR SORTING PROTEIN VPS29"/>
    <property type="match status" value="1"/>
</dbReference>
<dbReference type="AlphaFoldDB" id="A0A7W9TTV8"/>
<dbReference type="InterPro" id="IPR024654">
    <property type="entry name" value="Calcineurin-like_PHP_lpxH"/>
</dbReference>
<dbReference type="Gene3D" id="3.60.21.10">
    <property type="match status" value="1"/>
</dbReference>
<dbReference type="GO" id="GO:0046872">
    <property type="term" value="F:metal ion binding"/>
    <property type="evidence" value="ECO:0007669"/>
    <property type="project" value="UniProtKB-KW"/>
</dbReference>
<evidence type="ECO:0000259" key="3">
    <source>
        <dbReference type="Pfam" id="PF12850"/>
    </source>
</evidence>
<keyword evidence="2" id="KW-0479">Metal-binding</keyword>
<reference evidence="4 5" key="1">
    <citation type="submission" date="2020-08" db="EMBL/GenBank/DDBJ databases">
        <title>Above-ground endophytic microbial communities from plants in different locations in the United States.</title>
        <authorList>
            <person name="Frank C."/>
        </authorList>
    </citation>
    <scope>NUCLEOTIDE SEQUENCE [LARGE SCALE GENOMIC DNA]</scope>
    <source>
        <strain evidence="4 5">WP4_2_2</strain>
    </source>
</reference>
<dbReference type="NCBIfam" id="TIGR00040">
    <property type="entry name" value="yfcE"/>
    <property type="match status" value="1"/>
</dbReference>
<name>A0A7W9TTV8_9BURK</name>
<comment type="caution">
    <text evidence="4">The sequence shown here is derived from an EMBL/GenBank/DDBJ whole genome shotgun (WGS) entry which is preliminary data.</text>
</comment>
<evidence type="ECO:0000256" key="1">
    <source>
        <dbReference type="ARBA" id="ARBA00008950"/>
    </source>
</evidence>
<gene>
    <name evidence="4" type="ORF">F4827_001235</name>
</gene>
<dbReference type="InterPro" id="IPR000979">
    <property type="entry name" value="Phosphodiesterase_MJ0936/Vps29"/>
</dbReference>
<dbReference type="SUPFAM" id="SSF56300">
    <property type="entry name" value="Metallo-dependent phosphatases"/>
    <property type="match status" value="1"/>
</dbReference>
<evidence type="ECO:0000313" key="4">
    <source>
        <dbReference type="EMBL" id="MBB6101401.1"/>
    </source>
</evidence>
<comment type="cofactor">
    <cofactor evidence="2">
        <name>a divalent metal cation</name>
        <dbReference type="ChEBI" id="CHEBI:60240"/>
    </cofactor>
</comment>
<dbReference type="Pfam" id="PF12850">
    <property type="entry name" value="Metallophos_2"/>
    <property type="match status" value="1"/>
</dbReference>
<dbReference type="Proteomes" id="UP000571554">
    <property type="component" value="Unassembled WGS sequence"/>
</dbReference>